<dbReference type="InterPro" id="IPR043128">
    <property type="entry name" value="Rev_trsase/Diguanyl_cyclase"/>
</dbReference>
<dbReference type="CDD" id="cd00060">
    <property type="entry name" value="FHA"/>
    <property type="match status" value="1"/>
</dbReference>
<evidence type="ECO:0000256" key="1">
    <source>
        <dbReference type="ARBA" id="ARBA00012528"/>
    </source>
</evidence>
<dbReference type="SMART" id="SM00267">
    <property type="entry name" value="GGDEF"/>
    <property type="match status" value="1"/>
</dbReference>
<dbReference type="InterPro" id="IPR050469">
    <property type="entry name" value="Diguanylate_Cyclase"/>
</dbReference>
<dbReference type="Proteomes" id="UP001500840">
    <property type="component" value="Unassembled WGS sequence"/>
</dbReference>
<dbReference type="SUPFAM" id="SSF55073">
    <property type="entry name" value="Nucleotide cyclase"/>
    <property type="match status" value="1"/>
</dbReference>
<dbReference type="InterPro" id="IPR008984">
    <property type="entry name" value="SMAD_FHA_dom_sf"/>
</dbReference>
<dbReference type="Gene3D" id="3.30.70.270">
    <property type="match status" value="1"/>
</dbReference>
<dbReference type="PANTHER" id="PTHR45138:SF9">
    <property type="entry name" value="DIGUANYLATE CYCLASE DGCM-RELATED"/>
    <property type="match status" value="1"/>
</dbReference>
<feature type="region of interest" description="Disordered" evidence="3">
    <location>
        <begin position="1"/>
        <end position="28"/>
    </location>
</feature>
<evidence type="ECO:0000259" key="4">
    <source>
        <dbReference type="PROSITE" id="PS50006"/>
    </source>
</evidence>
<keyword evidence="7" id="KW-1185">Reference proteome</keyword>
<dbReference type="PROSITE" id="PS50006">
    <property type="entry name" value="FHA_DOMAIN"/>
    <property type="match status" value="1"/>
</dbReference>
<sequence>MTHSASIHHDSIDAAALPVTPSDGNGNEATLRRQRIIDPSPCETECCLVQIYPPDVIEGMQLLEDDQFSIGRSPETDLPLFDSSVSRQHAMLIRSQDGYLVRDLGSTNGTFVNEKLIDSGCPLRSGDTIRIGSFLFRFLSAGCVETQYHETVYSAMTRDALTGTMNKRYLMEALNREIARSTRAQMEMSVVMVDIDHFKSINDTYGHLVGDEVLRTFGKRIGDICRSDDLLARYGGEEFCLLLAATGHDDAREMSERCRHAVADTPFDIAAGPLPITASFGFTVLNPGQPKTSSALLGAADQQLYEAKRSGRNRVCG</sequence>
<dbReference type="SUPFAM" id="SSF49879">
    <property type="entry name" value="SMAD/FHA domain"/>
    <property type="match status" value="1"/>
</dbReference>
<dbReference type="Pfam" id="PF00498">
    <property type="entry name" value="FHA"/>
    <property type="match status" value="1"/>
</dbReference>
<comment type="caution">
    <text evidence="6">The sequence shown here is derived from an EMBL/GenBank/DDBJ whole genome shotgun (WGS) entry which is preliminary data.</text>
</comment>
<accession>A0ABP8ML60</accession>
<dbReference type="SMART" id="SM00240">
    <property type="entry name" value="FHA"/>
    <property type="match status" value="1"/>
</dbReference>
<evidence type="ECO:0000256" key="2">
    <source>
        <dbReference type="ARBA" id="ARBA00034247"/>
    </source>
</evidence>
<dbReference type="PANTHER" id="PTHR45138">
    <property type="entry name" value="REGULATORY COMPONENTS OF SENSORY TRANSDUCTION SYSTEM"/>
    <property type="match status" value="1"/>
</dbReference>
<dbReference type="PROSITE" id="PS50887">
    <property type="entry name" value="GGDEF"/>
    <property type="match status" value="1"/>
</dbReference>
<dbReference type="EC" id="2.7.7.65" evidence="1"/>
<dbReference type="InterPro" id="IPR029787">
    <property type="entry name" value="Nucleotide_cyclase"/>
</dbReference>
<feature type="domain" description="FHA" evidence="4">
    <location>
        <begin position="68"/>
        <end position="117"/>
    </location>
</feature>
<comment type="catalytic activity">
    <reaction evidence="2">
        <text>2 GTP = 3',3'-c-di-GMP + 2 diphosphate</text>
        <dbReference type="Rhea" id="RHEA:24898"/>
        <dbReference type="ChEBI" id="CHEBI:33019"/>
        <dbReference type="ChEBI" id="CHEBI:37565"/>
        <dbReference type="ChEBI" id="CHEBI:58805"/>
        <dbReference type="EC" id="2.7.7.65"/>
    </reaction>
</comment>
<dbReference type="NCBIfam" id="TIGR00254">
    <property type="entry name" value="GGDEF"/>
    <property type="match status" value="1"/>
</dbReference>
<dbReference type="Gene3D" id="2.60.200.20">
    <property type="match status" value="1"/>
</dbReference>
<organism evidence="6 7">
    <name type="scientific">Novipirellula rosea</name>
    <dbReference type="NCBI Taxonomy" id="1031540"/>
    <lineage>
        <taxon>Bacteria</taxon>
        <taxon>Pseudomonadati</taxon>
        <taxon>Planctomycetota</taxon>
        <taxon>Planctomycetia</taxon>
        <taxon>Pirellulales</taxon>
        <taxon>Pirellulaceae</taxon>
        <taxon>Novipirellula</taxon>
    </lineage>
</organism>
<dbReference type="InterPro" id="IPR000253">
    <property type="entry name" value="FHA_dom"/>
</dbReference>
<dbReference type="RefSeq" id="WP_345321395.1">
    <property type="nucleotide sequence ID" value="NZ_BAABGA010000024.1"/>
</dbReference>
<dbReference type="CDD" id="cd01949">
    <property type="entry name" value="GGDEF"/>
    <property type="match status" value="1"/>
</dbReference>
<dbReference type="InterPro" id="IPR000160">
    <property type="entry name" value="GGDEF_dom"/>
</dbReference>
<dbReference type="EMBL" id="BAABGA010000024">
    <property type="protein sequence ID" value="GAA4451280.1"/>
    <property type="molecule type" value="Genomic_DNA"/>
</dbReference>
<evidence type="ECO:0000313" key="6">
    <source>
        <dbReference type="EMBL" id="GAA4451280.1"/>
    </source>
</evidence>
<gene>
    <name evidence="6" type="ORF">GCM10023156_18710</name>
</gene>
<reference evidence="7" key="1">
    <citation type="journal article" date="2019" name="Int. J. Syst. Evol. Microbiol.">
        <title>The Global Catalogue of Microorganisms (GCM) 10K type strain sequencing project: providing services to taxonomists for standard genome sequencing and annotation.</title>
        <authorList>
            <consortium name="The Broad Institute Genomics Platform"/>
            <consortium name="The Broad Institute Genome Sequencing Center for Infectious Disease"/>
            <person name="Wu L."/>
            <person name="Ma J."/>
        </authorList>
    </citation>
    <scope>NUCLEOTIDE SEQUENCE [LARGE SCALE GENOMIC DNA]</scope>
    <source>
        <strain evidence="7">JCM 17759</strain>
    </source>
</reference>
<evidence type="ECO:0000259" key="5">
    <source>
        <dbReference type="PROSITE" id="PS50887"/>
    </source>
</evidence>
<name>A0ABP8ML60_9BACT</name>
<evidence type="ECO:0000313" key="7">
    <source>
        <dbReference type="Proteomes" id="UP001500840"/>
    </source>
</evidence>
<protein>
    <recommendedName>
        <fullName evidence="1">diguanylate cyclase</fullName>
        <ecNumber evidence="1">2.7.7.65</ecNumber>
    </recommendedName>
</protein>
<feature type="domain" description="GGDEF" evidence="5">
    <location>
        <begin position="186"/>
        <end position="317"/>
    </location>
</feature>
<dbReference type="Pfam" id="PF00990">
    <property type="entry name" value="GGDEF"/>
    <property type="match status" value="1"/>
</dbReference>
<proteinExistence type="predicted"/>
<evidence type="ECO:0000256" key="3">
    <source>
        <dbReference type="SAM" id="MobiDB-lite"/>
    </source>
</evidence>